<dbReference type="STRING" id="284590.Q6CNP2"/>
<dbReference type="FunCoup" id="Q6CNP2">
    <property type="interactions" value="148"/>
</dbReference>
<keyword evidence="2 3" id="KW-0694">RNA-binding</keyword>
<evidence type="ECO:0000313" key="5">
    <source>
        <dbReference type="EMBL" id="CAG99534.1"/>
    </source>
</evidence>
<dbReference type="AlphaFoldDB" id="Q6CNP2"/>
<feature type="domain" description="RRM" evidence="4">
    <location>
        <begin position="113"/>
        <end position="192"/>
    </location>
</feature>
<dbReference type="KEGG" id="kla:KLLA0_E11045g"/>
<sequence length="432" mass="48934">MNAENNKRRPEDENVSVEEAATLKKVKNLHTHNREYTTVLVKNLPPNYNHHKVRRYFKTCGSILQIDVTDSTDGDSKLARIEFSSYDQALTAVSRTLKKIGFHQITVEQLTDSTIWVTNFPPGYDASKLRNLLSQYIDSPILSIRLPSLAFNSRRRFAYVDLVSPEVAKKATNRLNGIEINNYKLVAKISNVNERTERTDNAISDGREIIVKNLPDDITIDDLIKMFNEFGDTEKARIVTGDETNPGRHSRYAFITFKNKASADNALSLNGAVMNGKPLHVSKVMRKAYLERQEVKRLLASRKENPKVVGIYPLSDQITPDQILAFITEKAQIRPPDITKVLLVSDHEGALIIADKEAITAKVSLAINGYKFKNRILKCVSAHELSLHYPNEHKTTLNQPKHAVVKEIKSQQASQNDKKLSNDDFRKLFLSK</sequence>
<proteinExistence type="predicted"/>
<protein>
    <submittedName>
        <fullName evidence="5">KLLA0E11045p</fullName>
    </submittedName>
</protein>
<reference evidence="5 6" key="1">
    <citation type="journal article" date="2004" name="Nature">
        <title>Genome evolution in yeasts.</title>
        <authorList>
            <consortium name="Genolevures"/>
            <person name="Dujon B."/>
            <person name="Sherman D."/>
            <person name="Fischer G."/>
            <person name="Durrens P."/>
            <person name="Casaregola S."/>
            <person name="Lafontaine I."/>
            <person name="de Montigny J."/>
            <person name="Marck C."/>
            <person name="Neuveglise C."/>
            <person name="Talla E."/>
            <person name="Goffard N."/>
            <person name="Frangeul L."/>
            <person name="Aigle M."/>
            <person name="Anthouard V."/>
            <person name="Babour A."/>
            <person name="Barbe V."/>
            <person name="Barnay S."/>
            <person name="Blanchin S."/>
            <person name="Beckerich J.M."/>
            <person name="Beyne E."/>
            <person name="Bleykasten C."/>
            <person name="Boisrame A."/>
            <person name="Boyer J."/>
            <person name="Cattolico L."/>
            <person name="Confanioleri F."/>
            <person name="de Daruvar A."/>
            <person name="Despons L."/>
            <person name="Fabre E."/>
            <person name="Fairhead C."/>
            <person name="Ferry-Dumazet H."/>
            <person name="Groppi A."/>
            <person name="Hantraye F."/>
            <person name="Hennequin C."/>
            <person name="Jauniaux N."/>
            <person name="Joyet P."/>
            <person name="Kachouri R."/>
            <person name="Kerrest A."/>
            <person name="Koszul R."/>
            <person name="Lemaire M."/>
            <person name="Lesur I."/>
            <person name="Ma L."/>
            <person name="Muller H."/>
            <person name="Nicaud J.M."/>
            <person name="Nikolski M."/>
            <person name="Oztas S."/>
            <person name="Ozier-Kalogeropoulos O."/>
            <person name="Pellenz S."/>
            <person name="Potier S."/>
            <person name="Richard G.F."/>
            <person name="Straub M.L."/>
            <person name="Suleau A."/>
            <person name="Swennene D."/>
            <person name="Tekaia F."/>
            <person name="Wesolowski-Louvel M."/>
            <person name="Westhof E."/>
            <person name="Wirth B."/>
            <person name="Zeniou-Meyer M."/>
            <person name="Zivanovic I."/>
            <person name="Bolotin-Fukuhara M."/>
            <person name="Thierry A."/>
            <person name="Bouchier C."/>
            <person name="Caudron B."/>
            <person name="Scarpelli C."/>
            <person name="Gaillardin C."/>
            <person name="Weissenbach J."/>
            <person name="Wincker P."/>
            <person name="Souciet J.L."/>
        </authorList>
    </citation>
    <scope>NUCLEOTIDE SEQUENCE [LARGE SCALE GENOMIC DNA]</scope>
    <source>
        <strain evidence="6">ATCC 8585 / CBS 2359 / DSM 70799 / NBRC 1267 / NRRL Y-1140 / WM37</strain>
    </source>
</reference>
<gene>
    <name evidence="5" type="ORF">KLLA0_E11045g</name>
</gene>
<dbReference type="InterPro" id="IPR000504">
    <property type="entry name" value="RRM_dom"/>
</dbReference>
<dbReference type="InParanoid" id="Q6CNP2"/>
<dbReference type="Gene3D" id="3.30.70.330">
    <property type="match status" value="4"/>
</dbReference>
<dbReference type="SMART" id="SM00360">
    <property type="entry name" value="RRM"/>
    <property type="match status" value="3"/>
</dbReference>
<feature type="domain" description="RRM" evidence="4">
    <location>
        <begin position="207"/>
        <end position="286"/>
    </location>
</feature>
<organism evidence="5 6">
    <name type="scientific">Kluyveromyces lactis (strain ATCC 8585 / CBS 2359 / DSM 70799 / NBRC 1267 / NRRL Y-1140 / WM37)</name>
    <name type="common">Yeast</name>
    <name type="synonym">Candida sphaerica</name>
    <dbReference type="NCBI Taxonomy" id="284590"/>
    <lineage>
        <taxon>Eukaryota</taxon>
        <taxon>Fungi</taxon>
        <taxon>Dikarya</taxon>
        <taxon>Ascomycota</taxon>
        <taxon>Saccharomycotina</taxon>
        <taxon>Saccharomycetes</taxon>
        <taxon>Saccharomycetales</taxon>
        <taxon>Saccharomycetaceae</taxon>
        <taxon>Kluyveromyces</taxon>
    </lineage>
</organism>
<dbReference type="eggNOG" id="KOG0128">
    <property type="taxonomic scope" value="Eukaryota"/>
</dbReference>
<dbReference type="Pfam" id="PF00076">
    <property type="entry name" value="RRM_1"/>
    <property type="match status" value="3"/>
</dbReference>
<dbReference type="Pfam" id="PF05391">
    <property type="entry name" value="Lsm_interact"/>
    <property type="match status" value="1"/>
</dbReference>
<dbReference type="Proteomes" id="UP000000598">
    <property type="component" value="Chromosome E"/>
</dbReference>
<dbReference type="Pfam" id="PF16842">
    <property type="entry name" value="RRM_occluded"/>
    <property type="match status" value="1"/>
</dbReference>
<keyword evidence="6" id="KW-1185">Reference proteome</keyword>
<dbReference type="PaxDb" id="284590-Q6CNP2"/>
<dbReference type="GO" id="GO:0003723">
    <property type="term" value="F:RNA binding"/>
    <property type="evidence" value="ECO:0007669"/>
    <property type="project" value="UniProtKB-UniRule"/>
</dbReference>
<dbReference type="EMBL" id="CR382125">
    <property type="protein sequence ID" value="CAG99534.1"/>
    <property type="molecule type" value="Genomic_DNA"/>
</dbReference>
<dbReference type="InterPro" id="IPR031766">
    <property type="entry name" value="RRM_occluded"/>
</dbReference>
<dbReference type="HOGENOM" id="CLU_621223_0_0_1"/>
<dbReference type="InterPro" id="IPR008669">
    <property type="entry name" value="LSM_interact"/>
</dbReference>
<feature type="domain" description="RRM" evidence="4">
    <location>
        <begin position="37"/>
        <end position="112"/>
    </location>
</feature>
<evidence type="ECO:0000256" key="1">
    <source>
        <dbReference type="ARBA" id="ARBA00022737"/>
    </source>
</evidence>
<dbReference type="InterPro" id="IPR035979">
    <property type="entry name" value="RBD_domain_sf"/>
</dbReference>
<evidence type="ECO:0000313" key="6">
    <source>
        <dbReference type="Proteomes" id="UP000000598"/>
    </source>
</evidence>
<evidence type="ECO:0000259" key="4">
    <source>
        <dbReference type="PROSITE" id="PS50102"/>
    </source>
</evidence>
<accession>Q6CNP2</accession>
<evidence type="ECO:0000256" key="2">
    <source>
        <dbReference type="ARBA" id="ARBA00022884"/>
    </source>
</evidence>
<name>Q6CNP2_KLULA</name>
<dbReference type="PANTHER" id="PTHR24012">
    <property type="entry name" value="RNA BINDING PROTEIN"/>
    <property type="match status" value="1"/>
</dbReference>
<evidence type="ECO:0000256" key="3">
    <source>
        <dbReference type="PROSITE-ProRule" id="PRU00176"/>
    </source>
</evidence>
<dbReference type="OMA" id="AYIDMAS"/>
<dbReference type="PROSITE" id="PS50102">
    <property type="entry name" value="RRM"/>
    <property type="match status" value="3"/>
</dbReference>
<dbReference type="SUPFAM" id="SSF54928">
    <property type="entry name" value="RNA-binding domain, RBD"/>
    <property type="match status" value="3"/>
</dbReference>
<dbReference type="InterPro" id="IPR012677">
    <property type="entry name" value="Nucleotide-bd_a/b_plait_sf"/>
</dbReference>
<keyword evidence="1" id="KW-0677">Repeat</keyword>